<protein>
    <recommendedName>
        <fullName evidence="3">Fungal lipase-type domain-containing protein</fullName>
    </recommendedName>
</protein>
<evidence type="ECO:0000256" key="1">
    <source>
        <dbReference type="SAM" id="MobiDB-lite"/>
    </source>
</evidence>
<keyword evidence="2" id="KW-1133">Transmembrane helix</keyword>
<evidence type="ECO:0000256" key="2">
    <source>
        <dbReference type="SAM" id="Phobius"/>
    </source>
</evidence>
<dbReference type="Gene3D" id="3.40.50.1820">
    <property type="entry name" value="alpha/beta hydrolase"/>
    <property type="match status" value="1"/>
</dbReference>
<evidence type="ECO:0000259" key="3">
    <source>
        <dbReference type="Pfam" id="PF01764"/>
    </source>
</evidence>
<keyword evidence="2" id="KW-0472">Membrane</keyword>
<dbReference type="PANTHER" id="PTHR47759:SF2">
    <property type="entry name" value="TRIGLYCERIDE LIPASE"/>
    <property type="match status" value="1"/>
</dbReference>
<dbReference type="Proteomes" id="UP001301350">
    <property type="component" value="Unassembled WGS sequence"/>
</dbReference>
<dbReference type="GO" id="GO:0006629">
    <property type="term" value="P:lipid metabolic process"/>
    <property type="evidence" value="ECO:0007669"/>
    <property type="project" value="InterPro"/>
</dbReference>
<dbReference type="CDD" id="cd00519">
    <property type="entry name" value="Lipase_3"/>
    <property type="match status" value="1"/>
</dbReference>
<dbReference type="SUPFAM" id="SSF53474">
    <property type="entry name" value="alpha/beta-Hydrolases"/>
    <property type="match status" value="1"/>
</dbReference>
<keyword evidence="2" id="KW-0812">Transmembrane</keyword>
<proteinExistence type="predicted"/>
<organism evidence="4 5">
    <name type="scientific">Cyanidium caldarium</name>
    <name type="common">Red alga</name>
    <dbReference type="NCBI Taxonomy" id="2771"/>
    <lineage>
        <taxon>Eukaryota</taxon>
        <taxon>Rhodophyta</taxon>
        <taxon>Bangiophyceae</taxon>
        <taxon>Cyanidiales</taxon>
        <taxon>Cyanidiaceae</taxon>
        <taxon>Cyanidium</taxon>
    </lineage>
</organism>
<dbReference type="InterPro" id="IPR029058">
    <property type="entry name" value="AB_hydrolase_fold"/>
</dbReference>
<keyword evidence="5" id="KW-1185">Reference proteome</keyword>
<sequence>MARPWWTVVAGVVAAVLATDYAWRWMRRESRARRRARQQVRRAAAAAGGGGSDKQGQRVAWERLSEEEKQRVLRFYGLRLAPHHDDSPRPFDVSTAAVMAGFSFASYDTPRIQRQQWEWHNDTLGVAYLHDAHVVQRWPRVVAVDLRGRQQVQIVSADGELVRQVSAKGVTDKTGTVALFYLPAASNQGAWWRHPFRRLRRAVKRAANADLMVRTVAEGESEREAQHSPPEPLSRVATEVAVVHSVADLRRMRTRHVAEGASLLREGTIRSIPEAWSGWLPSPSHQDATAVAFIESSDTDTQVMVYQMRQDVVVAFRGTVADNWGDLVTDLKTGRVPMRWEIGEQEERNPKSTSERRGAKPPTTDPAPAEAIPQVHQGFWEAYCSVRPALLGILAPWLHRTTALREFLGREPTVYLTGHSLGGALAALAAVDLVQHRLVPQHSLVLYNFGAPRVGDERFAQRFDQLVPCSFRVSNYKDGVPRCPTPSMGFDHCGRCVLMNGDEAQLYVDGEYDGDNGDAPNPIVKLFTTFGDFMLFESQSLRVWISGEAIEHHKEQRYADALRSVLQGARRPTRSTALAVT</sequence>
<feature type="domain" description="Fungal lipase-type" evidence="3">
    <location>
        <begin position="313"/>
        <end position="486"/>
    </location>
</feature>
<feature type="region of interest" description="Disordered" evidence="1">
    <location>
        <begin position="36"/>
        <end position="58"/>
    </location>
</feature>
<evidence type="ECO:0000313" key="5">
    <source>
        <dbReference type="Proteomes" id="UP001301350"/>
    </source>
</evidence>
<gene>
    <name evidence="4" type="ORF">CDCA_CDCA11G3287</name>
</gene>
<comment type="caution">
    <text evidence="4">The sequence shown here is derived from an EMBL/GenBank/DDBJ whole genome shotgun (WGS) entry which is preliminary data.</text>
</comment>
<accession>A0AAV9IYA5</accession>
<feature type="transmembrane region" description="Helical" evidence="2">
    <location>
        <begin position="6"/>
        <end position="26"/>
    </location>
</feature>
<dbReference type="AlphaFoldDB" id="A0AAV9IYA5"/>
<evidence type="ECO:0000313" key="4">
    <source>
        <dbReference type="EMBL" id="KAK4537262.1"/>
    </source>
</evidence>
<reference evidence="4 5" key="1">
    <citation type="submission" date="2022-07" db="EMBL/GenBank/DDBJ databases">
        <title>Genome-wide signatures of adaptation to extreme environments.</title>
        <authorList>
            <person name="Cho C.H."/>
            <person name="Yoon H.S."/>
        </authorList>
    </citation>
    <scope>NUCLEOTIDE SEQUENCE [LARGE SCALE GENOMIC DNA]</scope>
    <source>
        <strain evidence="4 5">DBV 063 E5</strain>
    </source>
</reference>
<name>A0AAV9IYA5_CYACA</name>
<feature type="region of interest" description="Disordered" evidence="1">
    <location>
        <begin position="338"/>
        <end position="370"/>
    </location>
</feature>
<dbReference type="Pfam" id="PF01764">
    <property type="entry name" value="Lipase_3"/>
    <property type="match status" value="1"/>
</dbReference>
<dbReference type="EMBL" id="JANCYW010000011">
    <property type="protein sequence ID" value="KAK4537262.1"/>
    <property type="molecule type" value="Genomic_DNA"/>
</dbReference>
<dbReference type="InterPro" id="IPR002921">
    <property type="entry name" value="Fungal_lipase-type"/>
</dbReference>
<dbReference type="PANTHER" id="PTHR47759">
    <property type="entry name" value="OS04G0509100 PROTEIN"/>
    <property type="match status" value="1"/>
</dbReference>
<feature type="compositionally biased region" description="Basic and acidic residues" evidence="1">
    <location>
        <begin position="341"/>
        <end position="358"/>
    </location>
</feature>